<evidence type="ECO:0000313" key="10">
    <source>
        <dbReference type="EMBL" id="KAG9330210.1"/>
    </source>
</evidence>
<feature type="transmembrane region" description="Helical" evidence="9">
    <location>
        <begin position="7"/>
        <end position="26"/>
    </location>
</feature>
<organism evidence="10 11">
    <name type="scientific">Albula glossodonta</name>
    <name type="common">roundjaw bonefish</name>
    <dbReference type="NCBI Taxonomy" id="121402"/>
    <lineage>
        <taxon>Eukaryota</taxon>
        <taxon>Metazoa</taxon>
        <taxon>Chordata</taxon>
        <taxon>Craniata</taxon>
        <taxon>Vertebrata</taxon>
        <taxon>Euteleostomi</taxon>
        <taxon>Actinopterygii</taxon>
        <taxon>Neopterygii</taxon>
        <taxon>Teleostei</taxon>
        <taxon>Albuliformes</taxon>
        <taxon>Albulidae</taxon>
        <taxon>Albula</taxon>
    </lineage>
</organism>
<comment type="subcellular location">
    <subcellularLocation>
        <location evidence="1">Apical cell membrane</location>
        <topology evidence="1">Multi-pass membrane protein</topology>
    </subcellularLocation>
</comment>
<evidence type="ECO:0000256" key="4">
    <source>
        <dbReference type="ARBA" id="ARBA00022692"/>
    </source>
</evidence>
<dbReference type="GO" id="GO:0016324">
    <property type="term" value="C:apical plasma membrane"/>
    <property type="evidence" value="ECO:0007669"/>
    <property type="project" value="UniProtKB-SubCell"/>
</dbReference>
<dbReference type="GO" id="GO:0030643">
    <property type="term" value="P:intracellular phosphate ion homeostasis"/>
    <property type="evidence" value="ECO:0007669"/>
    <property type="project" value="TreeGrafter"/>
</dbReference>
<evidence type="ECO:0000256" key="7">
    <source>
        <dbReference type="ARBA" id="ARBA00023201"/>
    </source>
</evidence>
<feature type="compositionally biased region" description="Polar residues" evidence="8">
    <location>
        <begin position="474"/>
        <end position="493"/>
    </location>
</feature>
<feature type="transmembrane region" description="Helical" evidence="9">
    <location>
        <begin position="364"/>
        <end position="382"/>
    </location>
</feature>
<dbReference type="GO" id="GO:0005903">
    <property type="term" value="C:brush border"/>
    <property type="evidence" value="ECO:0007669"/>
    <property type="project" value="TreeGrafter"/>
</dbReference>
<dbReference type="GO" id="GO:0044341">
    <property type="term" value="P:sodium-dependent phosphate transport"/>
    <property type="evidence" value="ECO:0007669"/>
    <property type="project" value="InterPro"/>
</dbReference>
<feature type="transmembrane region" description="Helical" evidence="9">
    <location>
        <begin position="32"/>
        <end position="54"/>
    </location>
</feature>
<evidence type="ECO:0000256" key="2">
    <source>
        <dbReference type="ARBA" id="ARBA00005808"/>
    </source>
</evidence>
<keyword evidence="4 9" id="KW-0812">Transmembrane</keyword>
<evidence type="ECO:0000256" key="1">
    <source>
        <dbReference type="ARBA" id="ARBA00004424"/>
    </source>
</evidence>
<dbReference type="GO" id="GO:0031982">
    <property type="term" value="C:vesicle"/>
    <property type="evidence" value="ECO:0007669"/>
    <property type="project" value="TreeGrafter"/>
</dbReference>
<reference evidence="10" key="1">
    <citation type="thesis" date="2021" institute="BYU ScholarsArchive" country="Provo, UT, USA">
        <title>Applications of and Algorithms for Genome Assembly and Genomic Analyses with an Emphasis on Marine Teleosts.</title>
        <authorList>
            <person name="Pickett B.D."/>
        </authorList>
    </citation>
    <scope>NUCLEOTIDE SEQUENCE</scope>
    <source>
        <strain evidence="10">HI-2016</strain>
    </source>
</reference>
<dbReference type="Proteomes" id="UP000824540">
    <property type="component" value="Unassembled WGS sequence"/>
</dbReference>
<keyword evidence="7" id="KW-0915">Sodium</keyword>
<name>A0A8T2MSP3_9TELE</name>
<dbReference type="InterPro" id="IPR003841">
    <property type="entry name" value="Na/Pi_transpt"/>
</dbReference>
<keyword evidence="3" id="KW-1003">Cell membrane</keyword>
<sequence length="493" mass="54024">MVMVMVKVMVIVKVMVKVIVMVMVMVKVMVKVMVMVMVMVIVMVKVMVMVMVMVKVKVMVMVMVNVMVMVIVMVQSAVPVIMGTNIGTSVTNTIVAMTQAGDRSKFRRAFAGATVHDFFNWLSVLVLLPLEVASGFLYHLSKLMVDSFHIESGEDAPDLLNVITDPLTTSIIQLDETVISAIATGDPTARNKSLIKIWCKTETNIVRNYNSFITCNTKTETNTTVMNVTVPGEENCTSTALCWVEGNVTWTLKNVSLTVNIEKCQHIFANSSLPDLAVGLILLALSLLVLCTCLILIVKMLNSMLKGQVAIVIKKIINTGMTFVVQSSSVFTSAITPLVVPVLRLPIRMAKALGECTAQYRWVAAVYIFLCFCFLPLAVFGLSLAGWAALAGVGVPLLLLLLLVTVVTLLQTHRPQLLPAVLRSWGFLPAWLRSLEPWDGLVSACTAHCCCRCHHDNTSTDQEKPPLALEMYDNPTTSPESQSEQGNVKATHL</sequence>
<dbReference type="PANTHER" id="PTHR10010:SF47">
    <property type="entry name" value="SOLUTE CARRIER FAMILY 34 MEMBER 2A"/>
    <property type="match status" value="1"/>
</dbReference>
<keyword evidence="7" id="KW-0406">Ion transport</keyword>
<keyword evidence="11" id="KW-1185">Reference proteome</keyword>
<gene>
    <name evidence="10" type="ORF">JZ751_026094</name>
</gene>
<comment type="similarity">
    <text evidence="2">Belongs to the SLC34A transporter family.</text>
</comment>
<keyword evidence="6 9" id="KW-0472">Membrane</keyword>
<evidence type="ECO:0000256" key="3">
    <source>
        <dbReference type="ARBA" id="ARBA00022475"/>
    </source>
</evidence>
<dbReference type="GO" id="GO:0005436">
    <property type="term" value="F:sodium:phosphate symporter activity"/>
    <property type="evidence" value="ECO:0007669"/>
    <property type="project" value="InterPro"/>
</dbReference>
<evidence type="ECO:0008006" key="12">
    <source>
        <dbReference type="Google" id="ProtNLM"/>
    </source>
</evidence>
<dbReference type="PANTHER" id="PTHR10010">
    <property type="entry name" value="SOLUTE CARRIER FAMILY 34 SODIUM PHOSPHATE , MEMBER 2-RELATED"/>
    <property type="match status" value="1"/>
</dbReference>
<feature type="transmembrane region" description="Helical" evidence="9">
    <location>
        <begin position="388"/>
        <end position="410"/>
    </location>
</feature>
<evidence type="ECO:0000256" key="5">
    <source>
        <dbReference type="ARBA" id="ARBA00022989"/>
    </source>
</evidence>
<dbReference type="OrthoDB" id="76259at2759"/>
<evidence type="ECO:0000256" key="8">
    <source>
        <dbReference type="SAM" id="MobiDB-lite"/>
    </source>
</evidence>
<feature type="region of interest" description="Disordered" evidence="8">
    <location>
        <begin position="457"/>
        <end position="493"/>
    </location>
</feature>
<feature type="transmembrane region" description="Helical" evidence="9">
    <location>
        <begin position="61"/>
        <end position="82"/>
    </location>
</feature>
<keyword evidence="7" id="KW-0739">Sodium transport</keyword>
<dbReference type="EMBL" id="JAFBMS010000696">
    <property type="protein sequence ID" value="KAG9330210.1"/>
    <property type="molecule type" value="Genomic_DNA"/>
</dbReference>
<accession>A0A8T2MSP3</accession>
<feature type="transmembrane region" description="Helical" evidence="9">
    <location>
        <begin position="276"/>
        <end position="301"/>
    </location>
</feature>
<feature type="transmembrane region" description="Helical" evidence="9">
    <location>
        <begin position="118"/>
        <end position="140"/>
    </location>
</feature>
<dbReference type="AlphaFoldDB" id="A0A8T2MSP3"/>
<comment type="caution">
    <text evidence="10">The sequence shown here is derived from an EMBL/GenBank/DDBJ whole genome shotgun (WGS) entry which is preliminary data.</text>
</comment>
<evidence type="ECO:0000313" key="11">
    <source>
        <dbReference type="Proteomes" id="UP000824540"/>
    </source>
</evidence>
<protein>
    <recommendedName>
        <fullName evidence="12">Na(+)-dependent phosphate cotransporter 2B</fullName>
    </recommendedName>
</protein>
<keyword evidence="7" id="KW-0813">Transport</keyword>
<evidence type="ECO:0000256" key="6">
    <source>
        <dbReference type="ARBA" id="ARBA00023136"/>
    </source>
</evidence>
<feature type="transmembrane region" description="Helical" evidence="9">
    <location>
        <begin position="321"/>
        <end position="343"/>
    </location>
</feature>
<keyword evidence="5 9" id="KW-1133">Transmembrane helix</keyword>
<evidence type="ECO:0000256" key="9">
    <source>
        <dbReference type="SAM" id="Phobius"/>
    </source>
</evidence>
<proteinExistence type="inferred from homology"/>